<organism evidence="9">
    <name type="scientific">marine metagenome</name>
    <dbReference type="NCBI Taxonomy" id="408172"/>
    <lineage>
        <taxon>unclassified sequences</taxon>
        <taxon>metagenomes</taxon>
        <taxon>ecological metagenomes</taxon>
    </lineage>
</organism>
<dbReference type="NCBIfam" id="TIGR01146">
    <property type="entry name" value="ATPsyn_F1gamma"/>
    <property type="match status" value="1"/>
</dbReference>
<dbReference type="InterPro" id="IPR023632">
    <property type="entry name" value="ATP_synth_F1_gsu_CS"/>
</dbReference>
<dbReference type="GO" id="GO:0046933">
    <property type="term" value="F:proton-transporting ATP synthase activity, rotational mechanism"/>
    <property type="evidence" value="ECO:0007669"/>
    <property type="project" value="InterPro"/>
</dbReference>
<dbReference type="PANTHER" id="PTHR11693:SF22">
    <property type="entry name" value="ATP SYNTHASE SUBUNIT GAMMA, MITOCHONDRIAL"/>
    <property type="match status" value="1"/>
</dbReference>
<reference evidence="9" key="1">
    <citation type="submission" date="2018-05" db="EMBL/GenBank/DDBJ databases">
        <authorList>
            <person name="Lanie J.A."/>
            <person name="Ng W.-L."/>
            <person name="Kazmierczak K.M."/>
            <person name="Andrzejewski T.M."/>
            <person name="Davidsen T.M."/>
            <person name="Wayne K.J."/>
            <person name="Tettelin H."/>
            <person name="Glass J.I."/>
            <person name="Rusch D."/>
            <person name="Podicherti R."/>
            <person name="Tsui H.-C.T."/>
            <person name="Winkler M.E."/>
        </authorList>
    </citation>
    <scope>NUCLEOTIDE SEQUENCE</scope>
</reference>
<dbReference type="Gene3D" id="3.40.1380.10">
    <property type="match status" value="1"/>
</dbReference>
<dbReference type="CDD" id="cd12151">
    <property type="entry name" value="F1-ATPase_gamma"/>
    <property type="match status" value="1"/>
</dbReference>
<dbReference type="AlphaFoldDB" id="A0A381PF08"/>
<dbReference type="PRINTS" id="PR00126">
    <property type="entry name" value="ATPASEGAMMA"/>
</dbReference>
<evidence type="ECO:0000256" key="2">
    <source>
        <dbReference type="ARBA" id="ARBA00007681"/>
    </source>
</evidence>
<evidence type="ECO:0000256" key="3">
    <source>
        <dbReference type="ARBA" id="ARBA00022448"/>
    </source>
</evidence>
<sequence>MANLKDIQQRIKSVGSLQKVTKAMKMVAAAKVKKAQEKMEISRPYSKNVQDLICRILPEISSSNVDLIEKREIKNKGLIVITSDRGFAGSFNSSVIRLAEKEIENFGKEKVQLFCLGKKSSEYFSNRKYKVKESFYDFWKDMNFSTASDIANVFINSFTSGEVDEVNVIYNRFKNLGSQDLMMEKVLPIDFTKDYNVKNYNYDYEPSRESTIQTLMPKHIKVQMWQQMLESYSSEEAARMIAMDNATENAKEIIKELKLEFNKARQAAITTEMLEIVGGAEALAD</sequence>
<dbReference type="InterPro" id="IPR035968">
    <property type="entry name" value="ATP_synth_F1_ATPase_gsu"/>
</dbReference>
<evidence type="ECO:0000256" key="6">
    <source>
        <dbReference type="ARBA" id="ARBA00023136"/>
    </source>
</evidence>
<evidence type="ECO:0008006" key="10">
    <source>
        <dbReference type="Google" id="ProtNLM"/>
    </source>
</evidence>
<dbReference type="EMBL" id="UINC01000953">
    <property type="protein sequence ID" value="SUZ65214.1"/>
    <property type="molecule type" value="Genomic_DNA"/>
</dbReference>
<evidence type="ECO:0000256" key="8">
    <source>
        <dbReference type="ARBA" id="ARBA00023310"/>
    </source>
</evidence>
<comment type="similarity">
    <text evidence="2">Belongs to the ATPase gamma chain family.</text>
</comment>
<keyword evidence="5" id="KW-0406">Ion transport</keyword>
<dbReference type="GO" id="GO:0045259">
    <property type="term" value="C:proton-transporting ATP synthase complex"/>
    <property type="evidence" value="ECO:0007669"/>
    <property type="project" value="UniProtKB-KW"/>
</dbReference>
<protein>
    <recommendedName>
        <fullName evidence="10">ATP synthase gamma chain</fullName>
    </recommendedName>
</protein>
<proteinExistence type="inferred from homology"/>
<dbReference type="HAMAP" id="MF_00815">
    <property type="entry name" value="ATP_synth_gamma_bact"/>
    <property type="match status" value="1"/>
</dbReference>
<dbReference type="PROSITE" id="PS00153">
    <property type="entry name" value="ATPASE_GAMMA"/>
    <property type="match status" value="1"/>
</dbReference>
<evidence type="ECO:0000313" key="9">
    <source>
        <dbReference type="EMBL" id="SUZ65214.1"/>
    </source>
</evidence>
<keyword evidence="4" id="KW-0375">Hydrogen ion transport</keyword>
<dbReference type="Gene3D" id="1.10.287.80">
    <property type="entry name" value="ATP synthase, gamma subunit, helix hairpin domain"/>
    <property type="match status" value="1"/>
</dbReference>
<evidence type="ECO:0000256" key="4">
    <source>
        <dbReference type="ARBA" id="ARBA00022781"/>
    </source>
</evidence>
<dbReference type="PANTHER" id="PTHR11693">
    <property type="entry name" value="ATP SYNTHASE GAMMA CHAIN"/>
    <property type="match status" value="1"/>
</dbReference>
<dbReference type="SUPFAM" id="SSF52943">
    <property type="entry name" value="ATP synthase (F1-ATPase), gamma subunit"/>
    <property type="match status" value="1"/>
</dbReference>
<keyword evidence="8" id="KW-0066">ATP synthesis</keyword>
<dbReference type="InterPro" id="IPR000131">
    <property type="entry name" value="ATP_synth_F1_gsu"/>
</dbReference>
<accession>A0A381PF08</accession>
<gene>
    <name evidence="9" type="ORF">METZ01_LOCUS18068</name>
</gene>
<dbReference type="Pfam" id="PF00231">
    <property type="entry name" value="ATP-synt"/>
    <property type="match status" value="1"/>
</dbReference>
<keyword evidence="6" id="KW-0472">Membrane</keyword>
<evidence type="ECO:0000256" key="5">
    <source>
        <dbReference type="ARBA" id="ARBA00023065"/>
    </source>
</evidence>
<keyword evidence="3" id="KW-0813">Transport</keyword>
<keyword evidence="7" id="KW-0139">CF(1)</keyword>
<evidence type="ECO:0000256" key="7">
    <source>
        <dbReference type="ARBA" id="ARBA00023196"/>
    </source>
</evidence>
<evidence type="ECO:0000256" key="1">
    <source>
        <dbReference type="ARBA" id="ARBA00004170"/>
    </source>
</evidence>
<comment type="subcellular location">
    <subcellularLocation>
        <location evidence="1">Membrane</location>
        <topology evidence="1">Peripheral membrane protein</topology>
    </subcellularLocation>
</comment>
<name>A0A381PF08_9ZZZZ</name>